<evidence type="ECO:0000313" key="2">
    <source>
        <dbReference type="EMBL" id="HJE38325.1"/>
    </source>
</evidence>
<evidence type="ECO:0000313" key="3">
    <source>
        <dbReference type="Proteomes" id="UP000711407"/>
    </source>
</evidence>
<dbReference type="Gene3D" id="1.10.357.10">
    <property type="entry name" value="Tetracycline Repressor, domain 2"/>
    <property type="match status" value="1"/>
</dbReference>
<dbReference type="InterPro" id="IPR009057">
    <property type="entry name" value="Homeodomain-like_sf"/>
</dbReference>
<dbReference type="InterPro" id="IPR050624">
    <property type="entry name" value="HTH-type_Tx_Regulator"/>
</dbReference>
<comment type="caution">
    <text evidence="2">The sequence shown here is derived from an EMBL/GenBank/DDBJ whole genome shotgun (WGS) entry which is preliminary data.</text>
</comment>
<gene>
    <name evidence="2" type="ORF">K8V47_00970</name>
</gene>
<protein>
    <submittedName>
        <fullName evidence="2">TetR/AcrR family transcriptional regulator</fullName>
    </submittedName>
</protein>
<dbReference type="PANTHER" id="PTHR43479">
    <property type="entry name" value="ACREF/ENVCD OPERON REPRESSOR-RELATED"/>
    <property type="match status" value="1"/>
</dbReference>
<dbReference type="AlphaFoldDB" id="A0A4Q0U8T0"/>
<dbReference type="Gene3D" id="1.10.10.60">
    <property type="entry name" value="Homeodomain-like"/>
    <property type="match status" value="1"/>
</dbReference>
<dbReference type="Pfam" id="PF00440">
    <property type="entry name" value="TetR_N"/>
    <property type="match status" value="1"/>
</dbReference>
<reference evidence="2" key="2">
    <citation type="submission" date="2021-09" db="EMBL/GenBank/DDBJ databases">
        <authorList>
            <person name="Gilroy R."/>
        </authorList>
    </citation>
    <scope>NUCLEOTIDE SEQUENCE</scope>
    <source>
        <strain evidence="2">4100</strain>
    </source>
</reference>
<dbReference type="SUPFAM" id="SSF46689">
    <property type="entry name" value="Homeodomain-like"/>
    <property type="match status" value="1"/>
</dbReference>
<reference evidence="2" key="1">
    <citation type="journal article" date="2021" name="PeerJ">
        <title>Extensive microbial diversity within the chicken gut microbiome revealed by metagenomics and culture.</title>
        <authorList>
            <person name="Gilroy R."/>
            <person name="Ravi A."/>
            <person name="Getino M."/>
            <person name="Pursley I."/>
            <person name="Horton D.L."/>
            <person name="Alikhan N.F."/>
            <person name="Baker D."/>
            <person name="Gharbi K."/>
            <person name="Hall N."/>
            <person name="Watson M."/>
            <person name="Adriaenssens E.M."/>
            <person name="Foster-Nyarko E."/>
            <person name="Jarju S."/>
            <person name="Secka A."/>
            <person name="Antonio M."/>
            <person name="Oren A."/>
            <person name="Chaudhuri R.R."/>
            <person name="La Ragione R."/>
            <person name="Hildebrand F."/>
            <person name="Pallen M.J."/>
        </authorList>
    </citation>
    <scope>NUCLEOTIDE SEQUENCE</scope>
    <source>
        <strain evidence="2">4100</strain>
    </source>
</reference>
<evidence type="ECO:0000256" key="1">
    <source>
        <dbReference type="ARBA" id="ARBA00023125"/>
    </source>
</evidence>
<accession>A0A4Q0U8T0</accession>
<keyword evidence="1" id="KW-0238">DNA-binding</keyword>
<dbReference type="PRINTS" id="PR00455">
    <property type="entry name" value="HTHTETR"/>
</dbReference>
<name>A0A4Q0U8T0_9BACT</name>
<dbReference type="Proteomes" id="UP000711407">
    <property type="component" value="Unassembled WGS sequence"/>
</dbReference>
<dbReference type="PROSITE" id="PS50977">
    <property type="entry name" value="HTH_TETR_2"/>
    <property type="match status" value="1"/>
</dbReference>
<organism evidence="2 3">
    <name type="scientific">Candidatus Amulumruptor caecigallinarius</name>
    <dbReference type="NCBI Taxonomy" id="2109911"/>
    <lineage>
        <taxon>Bacteria</taxon>
        <taxon>Pseudomonadati</taxon>
        <taxon>Bacteroidota</taxon>
        <taxon>Bacteroidia</taxon>
        <taxon>Bacteroidales</taxon>
        <taxon>Muribaculaceae</taxon>
        <taxon>Candidatus Amulumruptor</taxon>
    </lineage>
</organism>
<sequence length="201" mass="23450">MVTKTRDKLIEVARQLFAHKGIENTTMNDIASASEKGRRTIYTYFKNKRDIYNAVIERESDHLVSRLEEVASLDLPPMELLERYLNVRFDLIINSFQRHDTVRSLFGRDIKRIARMRKMALAKEQHIFRNILAKGVAEGAFNPVQAHRLIAVEHMTFQGVDFSFIRDNFADIGLSRGDMRRDIIDFILQAVRNPEDDNERI</sequence>
<proteinExistence type="predicted"/>
<dbReference type="EMBL" id="DYXT01000007">
    <property type="protein sequence ID" value="HJE38325.1"/>
    <property type="molecule type" value="Genomic_DNA"/>
</dbReference>
<dbReference type="PANTHER" id="PTHR43479:SF11">
    <property type="entry name" value="ACREF_ENVCD OPERON REPRESSOR-RELATED"/>
    <property type="match status" value="1"/>
</dbReference>
<dbReference type="InterPro" id="IPR001647">
    <property type="entry name" value="HTH_TetR"/>
</dbReference>
<dbReference type="GO" id="GO:0003677">
    <property type="term" value="F:DNA binding"/>
    <property type="evidence" value="ECO:0007669"/>
    <property type="project" value="UniProtKB-UniRule"/>
</dbReference>